<evidence type="ECO:0000313" key="1">
    <source>
        <dbReference type="EMBL" id="KAK9166904.1"/>
    </source>
</evidence>
<name>A0AAP0LDA4_9MAGN</name>
<gene>
    <name evidence="1" type="ORF">Scep_002095</name>
</gene>
<reference evidence="1 2" key="1">
    <citation type="submission" date="2024-01" db="EMBL/GenBank/DDBJ databases">
        <title>Genome assemblies of Stephania.</title>
        <authorList>
            <person name="Yang L."/>
        </authorList>
    </citation>
    <scope>NUCLEOTIDE SEQUENCE [LARGE SCALE GENOMIC DNA]</scope>
    <source>
        <strain evidence="1">JXDWG</strain>
        <tissue evidence="1">Leaf</tissue>
    </source>
</reference>
<evidence type="ECO:0000313" key="2">
    <source>
        <dbReference type="Proteomes" id="UP001419268"/>
    </source>
</evidence>
<protein>
    <submittedName>
        <fullName evidence="1">Uncharacterized protein</fullName>
    </submittedName>
</protein>
<comment type="caution">
    <text evidence="1">The sequence shown here is derived from an EMBL/GenBank/DDBJ whole genome shotgun (WGS) entry which is preliminary data.</text>
</comment>
<proteinExistence type="predicted"/>
<organism evidence="1 2">
    <name type="scientific">Stephania cephalantha</name>
    <dbReference type="NCBI Taxonomy" id="152367"/>
    <lineage>
        <taxon>Eukaryota</taxon>
        <taxon>Viridiplantae</taxon>
        <taxon>Streptophyta</taxon>
        <taxon>Embryophyta</taxon>
        <taxon>Tracheophyta</taxon>
        <taxon>Spermatophyta</taxon>
        <taxon>Magnoliopsida</taxon>
        <taxon>Ranunculales</taxon>
        <taxon>Menispermaceae</taxon>
        <taxon>Menispermoideae</taxon>
        <taxon>Cissampelideae</taxon>
        <taxon>Stephania</taxon>
    </lineage>
</organism>
<dbReference type="Proteomes" id="UP001419268">
    <property type="component" value="Unassembled WGS sequence"/>
</dbReference>
<dbReference type="AlphaFoldDB" id="A0AAP0LDA4"/>
<accession>A0AAP0LDA4</accession>
<keyword evidence="2" id="KW-1185">Reference proteome</keyword>
<sequence length="96" mass="11117">MSRQTVMVCIQTKSYLPRHMAGCVAGQEVKSCIFIDTPSIVMAVYKEKALNKLEVLWHQKVFACFRFSTSMESQWKIAKNRKNGRNLRMQRIGGEF</sequence>
<dbReference type="EMBL" id="JBBNAG010000001">
    <property type="protein sequence ID" value="KAK9166904.1"/>
    <property type="molecule type" value="Genomic_DNA"/>
</dbReference>